<reference evidence="1" key="1">
    <citation type="journal article" date="2014" name="Front. Microbiol.">
        <title>High frequency of phylogenetically diverse reductive dehalogenase-homologous genes in deep subseafloor sedimentary metagenomes.</title>
        <authorList>
            <person name="Kawai M."/>
            <person name="Futagami T."/>
            <person name="Toyoda A."/>
            <person name="Takaki Y."/>
            <person name="Nishi S."/>
            <person name="Hori S."/>
            <person name="Arai W."/>
            <person name="Tsubouchi T."/>
            <person name="Morono Y."/>
            <person name="Uchiyama I."/>
            <person name="Ito T."/>
            <person name="Fujiyama A."/>
            <person name="Inagaki F."/>
            <person name="Takami H."/>
        </authorList>
    </citation>
    <scope>NUCLEOTIDE SEQUENCE</scope>
    <source>
        <strain evidence="1">Expedition CK06-06</strain>
    </source>
</reference>
<name>X1C4G9_9ZZZZ</name>
<feature type="non-terminal residue" evidence="1">
    <location>
        <position position="1"/>
    </location>
</feature>
<sequence length="33" mass="3294">HERTSGTCGGNQGGGVKFAAIHVLKIFVPAAGI</sequence>
<evidence type="ECO:0000313" key="1">
    <source>
        <dbReference type="EMBL" id="GAG91298.1"/>
    </source>
</evidence>
<protein>
    <submittedName>
        <fullName evidence="1">Uncharacterized protein</fullName>
    </submittedName>
</protein>
<comment type="caution">
    <text evidence="1">The sequence shown here is derived from an EMBL/GenBank/DDBJ whole genome shotgun (WGS) entry which is preliminary data.</text>
</comment>
<dbReference type="EMBL" id="BART01025934">
    <property type="protein sequence ID" value="GAG91298.1"/>
    <property type="molecule type" value="Genomic_DNA"/>
</dbReference>
<organism evidence="1">
    <name type="scientific">marine sediment metagenome</name>
    <dbReference type="NCBI Taxonomy" id="412755"/>
    <lineage>
        <taxon>unclassified sequences</taxon>
        <taxon>metagenomes</taxon>
        <taxon>ecological metagenomes</taxon>
    </lineage>
</organism>
<proteinExistence type="predicted"/>
<accession>X1C4G9</accession>
<gene>
    <name evidence="1" type="ORF">S01H4_46417</name>
</gene>
<dbReference type="AlphaFoldDB" id="X1C4G9"/>